<dbReference type="REBASE" id="680921">
    <property type="entry name" value="S.Vpa2005ORF26840P"/>
</dbReference>
<evidence type="ECO:0000313" key="6">
    <source>
        <dbReference type="EMBL" id="WAT93889.1"/>
    </source>
</evidence>
<dbReference type="SUPFAM" id="SSF116734">
    <property type="entry name" value="DNA methylase specificity domain"/>
    <property type="match status" value="2"/>
</dbReference>
<protein>
    <submittedName>
        <fullName evidence="6">Restriction endonuclease subunit S</fullName>
        <ecNumber evidence="6">3.1.21.-</ecNumber>
    </submittedName>
</protein>
<name>A0AA47JNG5_VIBPH</name>
<keyword evidence="6" id="KW-0378">Hydrolase</keyword>
<evidence type="ECO:0000256" key="4">
    <source>
        <dbReference type="SAM" id="MobiDB-lite"/>
    </source>
</evidence>
<dbReference type="PANTHER" id="PTHR43140">
    <property type="entry name" value="TYPE-1 RESTRICTION ENZYME ECOKI SPECIFICITY PROTEIN"/>
    <property type="match status" value="1"/>
</dbReference>
<sequence>MASRKIRENDILVEISGGGPEQPVGRTVLIDKECLSYKPEIPKIATNFLRLIRPSQNVNAKYLNLYLKYFYKSGEVVNYQAGSNNLRNLKFNDYLGIEIPLAPENEQSRIVEKIEELFSELDSGIKSLTKAKQQLSVYRQALLKQAFEGKLTAQWREDNPDKLESPGDTLERLKRERDERYQQKLDEWEVTVNQWKQDSSQGKKPSKPRKPKAVTQFNVDLPDFCQELPDSWFWDKLGHMTLAVEYGTSAKSSESGRVPVLRMGNIQNTKFDWDDLVFTSDEDEISKYILNAGDVLFNRTNSPELVGKTAKYNGEREALFAGYLIRVNHFDNFVNSDYLNLFLNSYVSKRYGNSVKTDGVNQSNINGEKLSNYPFPYCSLAEQEQVVQILEEKISKIERSESEISMNLKKAELLRQSILKKAFSGQLVPQDPEDEPASELLKKIAIEKEELAEKDKAEKAAARKKKSTAKKTVKS</sequence>
<dbReference type="InterPro" id="IPR044946">
    <property type="entry name" value="Restrct_endonuc_typeI_TRD_sf"/>
</dbReference>
<feature type="compositionally biased region" description="Polar residues" evidence="4">
    <location>
        <begin position="193"/>
        <end position="203"/>
    </location>
</feature>
<dbReference type="EMBL" id="CP114197">
    <property type="protein sequence ID" value="WAT93889.1"/>
    <property type="molecule type" value="Genomic_DNA"/>
</dbReference>
<keyword evidence="6" id="KW-0540">Nuclease</keyword>
<comment type="similarity">
    <text evidence="1">Belongs to the type-I restriction system S methylase family.</text>
</comment>
<keyword evidence="6" id="KW-0255">Endonuclease</keyword>
<dbReference type="InterPro" id="IPR000055">
    <property type="entry name" value="Restrct_endonuc_typeI_TRD"/>
</dbReference>
<dbReference type="InterPro" id="IPR051212">
    <property type="entry name" value="Type-I_RE_S_subunit"/>
</dbReference>
<reference evidence="6" key="1">
    <citation type="submission" date="2023-06" db="EMBL/GenBank/DDBJ databases">
        <title>Vibrio parahaemolyticus become highly virulent by producing novel Tc toxins.</title>
        <authorList>
            <person name="Yang F."/>
            <person name="You Y."/>
            <person name="Lai Q."/>
            <person name="Xu L."/>
            <person name="Li F."/>
        </authorList>
    </citation>
    <scope>NUCLEOTIDE SEQUENCE</scope>
    <source>
        <strain evidence="6">Vp-HL-202005</strain>
        <plasmid evidence="6">pHLB</plasmid>
    </source>
</reference>
<dbReference type="GO" id="GO:0009307">
    <property type="term" value="P:DNA restriction-modification system"/>
    <property type="evidence" value="ECO:0007669"/>
    <property type="project" value="UniProtKB-KW"/>
</dbReference>
<organism evidence="6 7">
    <name type="scientific">Vibrio parahaemolyticus</name>
    <dbReference type="NCBI Taxonomy" id="670"/>
    <lineage>
        <taxon>Bacteria</taxon>
        <taxon>Pseudomonadati</taxon>
        <taxon>Pseudomonadota</taxon>
        <taxon>Gammaproteobacteria</taxon>
        <taxon>Vibrionales</taxon>
        <taxon>Vibrionaceae</taxon>
        <taxon>Vibrio</taxon>
    </lineage>
</organism>
<evidence type="ECO:0000256" key="3">
    <source>
        <dbReference type="ARBA" id="ARBA00023125"/>
    </source>
</evidence>
<feature type="compositionally biased region" description="Basic residues" evidence="4">
    <location>
        <begin position="462"/>
        <end position="475"/>
    </location>
</feature>
<evidence type="ECO:0000313" key="7">
    <source>
        <dbReference type="Proteomes" id="UP001156560"/>
    </source>
</evidence>
<dbReference type="GO" id="GO:0004519">
    <property type="term" value="F:endonuclease activity"/>
    <property type="evidence" value="ECO:0007669"/>
    <property type="project" value="UniProtKB-KW"/>
</dbReference>
<evidence type="ECO:0000259" key="5">
    <source>
        <dbReference type="Pfam" id="PF01420"/>
    </source>
</evidence>
<dbReference type="PANTHER" id="PTHR43140:SF1">
    <property type="entry name" value="TYPE I RESTRICTION ENZYME ECOKI SPECIFICITY SUBUNIT"/>
    <property type="match status" value="1"/>
</dbReference>
<dbReference type="CDD" id="cd17524">
    <property type="entry name" value="RMtype1_S_EcoUTORF5051P-TRD2-CR2_like"/>
    <property type="match status" value="1"/>
</dbReference>
<proteinExistence type="inferred from homology"/>
<dbReference type="EC" id="3.1.21.-" evidence="6"/>
<accession>A0AA47JNG5</accession>
<dbReference type="Pfam" id="PF01420">
    <property type="entry name" value="Methylase_S"/>
    <property type="match status" value="2"/>
</dbReference>
<dbReference type="Gene3D" id="3.90.220.20">
    <property type="entry name" value="DNA methylase specificity domains"/>
    <property type="match status" value="2"/>
</dbReference>
<dbReference type="AlphaFoldDB" id="A0AA47JNG5"/>
<keyword evidence="6" id="KW-0614">Plasmid</keyword>
<gene>
    <name evidence="6" type="ORF">O1Q84_26835</name>
</gene>
<feature type="region of interest" description="Disordered" evidence="4">
    <location>
        <begin position="454"/>
        <end position="475"/>
    </location>
</feature>
<feature type="domain" description="Type I restriction modification DNA specificity" evidence="5">
    <location>
        <begin position="251"/>
        <end position="398"/>
    </location>
</feature>
<evidence type="ECO:0000256" key="1">
    <source>
        <dbReference type="ARBA" id="ARBA00010923"/>
    </source>
</evidence>
<keyword evidence="2" id="KW-0680">Restriction system</keyword>
<dbReference type="RefSeq" id="WP_082242712.1">
    <property type="nucleotide sequence ID" value="NZ_CP114197.1"/>
</dbReference>
<keyword evidence="3" id="KW-0238">DNA-binding</keyword>
<dbReference type="Proteomes" id="UP001156560">
    <property type="component" value="Plasmid pHLB"/>
</dbReference>
<dbReference type="GO" id="GO:0016787">
    <property type="term" value="F:hydrolase activity"/>
    <property type="evidence" value="ECO:0007669"/>
    <property type="project" value="UniProtKB-KW"/>
</dbReference>
<geneLocation type="plasmid" evidence="6 7">
    <name>pHLB</name>
</geneLocation>
<dbReference type="GO" id="GO:0003677">
    <property type="term" value="F:DNA binding"/>
    <property type="evidence" value="ECO:0007669"/>
    <property type="project" value="UniProtKB-KW"/>
</dbReference>
<evidence type="ECO:0000256" key="2">
    <source>
        <dbReference type="ARBA" id="ARBA00022747"/>
    </source>
</evidence>
<feature type="domain" description="Type I restriction modification DNA specificity" evidence="5">
    <location>
        <begin position="6"/>
        <end position="126"/>
    </location>
</feature>
<feature type="region of interest" description="Disordered" evidence="4">
    <location>
        <begin position="193"/>
        <end position="212"/>
    </location>
</feature>